<dbReference type="InterPro" id="IPR000847">
    <property type="entry name" value="LysR_HTH_N"/>
</dbReference>
<keyword evidence="4" id="KW-0804">Transcription</keyword>
<comment type="similarity">
    <text evidence="1">Belongs to the LysR transcriptional regulatory family.</text>
</comment>
<accession>A0ABF7QUM4</accession>
<dbReference type="SUPFAM" id="SSF53850">
    <property type="entry name" value="Periplasmic binding protein-like II"/>
    <property type="match status" value="1"/>
</dbReference>
<evidence type="ECO:0000256" key="1">
    <source>
        <dbReference type="ARBA" id="ARBA00009437"/>
    </source>
</evidence>
<dbReference type="Pfam" id="PF03466">
    <property type="entry name" value="LysR_substrate"/>
    <property type="match status" value="1"/>
</dbReference>
<dbReference type="InterPro" id="IPR005119">
    <property type="entry name" value="LysR_subst-bd"/>
</dbReference>
<keyword evidence="7" id="KW-1185">Reference proteome</keyword>
<geneLocation type="plasmid" evidence="6 7">
    <name>pRLG201</name>
</geneLocation>
<gene>
    <name evidence="6" type="ordered locus">Rleg2_4867</name>
</gene>
<feature type="domain" description="HTH lysR-type" evidence="5">
    <location>
        <begin position="4"/>
        <end position="61"/>
    </location>
</feature>
<keyword evidence="2" id="KW-0805">Transcription regulation</keyword>
<evidence type="ECO:0000259" key="5">
    <source>
        <dbReference type="PROSITE" id="PS50931"/>
    </source>
</evidence>
<dbReference type="EMBL" id="CP001192">
    <property type="protein sequence ID" value="ACI58103.1"/>
    <property type="molecule type" value="Genomic_DNA"/>
</dbReference>
<keyword evidence="3" id="KW-0238">DNA-binding</keyword>
<dbReference type="Pfam" id="PF00126">
    <property type="entry name" value="HTH_1"/>
    <property type="match status" value="1"/>
</dbReference>
<dbReference type="InterPro" id="IPR036390">
    <property type="entry name" value="WH_DNA-bd_sf"/>
</dbReference>
<evidence type="ECO:0000256" key="4">
    <source>
        <dbReference type="ARBA" id="ARBA00023163"/>
    </source>
</evidence>
<dbReference type="KEGG" id="rlt:Rleg2_4867"/>
<evidence type="ECO:0000313" key="7">
    <source>
        <dbReference type="Proteomes" id="UP000008330"/>
    </source>
</evidence>
<evidence type="ECO:0000256" key="2">
    <source>
        <dbReference type="ARBA" id="ARBA00023015"/>
    </source>
</evidence>
<dbReference type="Gene3D" id="3.40.190.10">
    <property type="entry name" value="Periplasmic binding protein-like II"/>
    <property type="match status" value="2"/>
</dbReference>
<dbReference type="RefSeq" id="WP_012555823.1">
    <property type="nucleotide sequence ID" value="NC_011368.1"/>
</dbReference>
<dbReference type="GO" id="GO:0003677">
    <property type="term" value="F:DNA binding"/>
    <property type="evidence" value="ECO:0007669"/>
    <property type="project" value="UniProtKB-KW"/>
</dbReference>
<dbReference type="PANTHER" id="PTHR30537:SF74">
    <property type="entry name" value="HTH-TYPE TRANSCRIPTIONAL REGULATOR TRPI"/>
    <property type="match status" value="1"/>
</dbReference>
<dbReference type="InterPro" id="IPR036388">
    <property type="entry name" value="WH-like_DNA-bd_sf"/>
</dbReference>
<protein>
    <submittedName>
        <fullName evidence="6">Transcriptional regulator, LysR family</fullName>
    </submittedName>
</protein>
<dbReference type="InterPro" id="IPR058163">
    <property type="entry name" value="LysR-type_TF_proteobact-type"/>
</dbReference>
<dbReference type="AlphaFoldDB" id="A0ABF7QUM4"/>
<dbReference type="PRINTS" id="PR00039">
    <property type="entry name" value="HTHLYSR"/>
</dbReference>
<dbReference type="Proteomes" id="UP000008330">
    <property type="component" value="Plasmid pRLG201"/>
</dbReference>
<dbReference type="CDD" id="cd08432">
    <property type="entry name" value="PBP2_GcdR_TrpI_HvrB_AmpR_like"/>
    <property type="match status" value="1"/>
</dbReference>
<evidence type="ECO:0000313" key="6">
    <source>
        <dbReference type="EMBL" id="ACI58103.1"/>
    </source>
</evidence>
<name>A0ABF7QUM4_RHILW</name>
<dbReference type="Gene3D" id="1.10.10.10">
    <property type="entry name" value="Winged helix-like DNA-binding domain superfamily/Winged helix DNA-binding domain"/>
    <property type="match status" value="1"/>
</dbReference>
<keyword evidence="6" id="KW-0614">Plasmid</keyword>
<sequence length="315" mass="35005">MSLPPLNALRVFECVARLGHLGAAAAELHVTPGAVSQQIKSLQLSLGVELFEKRGRRLALTEYGSILQRSARKAMESISRGVQEVAAEKSANLGKGVLTISMPQVHGVTWLATRLFKFMEESRSMTLNVVTASRFAAVDWRKADVAIVYGMPPWAGFWSHLLHGIRMTPVCSPQLLRGPHAVREMSDLAYHRLLHEDDGLQWRRYQAAAGIEYAGFSDVYFDDFGIVLQAARDGYGIALSDEIVSQRDLDEGRLVQPLALTVPAMHNYYCVCPESTRERAEVAYFIDWLLAEATLATDSSRRGQSWSMHQANDVT</sequence>
<evidence type="ECO:0000256" key="3">
    <source>
        <dbReference type="ARBA" id="ARBA00023125"/>
    </source>
</evidence>
<reference evidence="6 7" key="1">
    <citation type="journal article" date="2010" name="Stand. Genomic Sci.">
        <title>Complete genome sequence of Rhizobium leguminosarum bv trifolii strain WSM2304, an effective microsymbiont of the South American clover Trifolium polymorphum.</title>
        <authorList>
            <person name="Reeve W."/>
            <person name="O'Hara G."/>
            <person name="Chain P."/>
            <person name="Ardley J."/>
            <person name="Brau L."/>
            <person name="Nandesena K."/>
            <person name="Tiwari R."/>
            <person name="Malfatti S."/>
            <person name="Kiss H."/>
            <person name="Lapidus A."/>
            <person name="Copeland A."/>
            <person name="Nolan M."/>
            <person name="Land M."/>
            <person name="Ivanova N."/>
            <person name="Mavromatis K."/>
            <person name="Markowitz V."/>
            <person name="Kyrpides N."/>
            <person name="Melino V."/>
            <person name="Denton M."/>
            <person name="Yates R."/>
            <person name="Howieson J."/>
        </authorList>
    </citation>
    <scope>NUCLEOTIDE SEQUENCE [LARGE SCALE GENOMIC DNA]</scope>
    <source>
        <strain evidence="6 7">WSM2304</strain>
    </source>
</reference>
<organism evidence="6 7">
    <name type="scientific">Rhizobium leguminosarum bv. trifolii (strain WSM2304)</name>
    <dbReference type="NCBI Taxonomy" id="395492"/>
    <lineage>
        <taxon>Bacteria</taxon>
        <taxon>Pseudomonadati</taxon>
        <taxon>Pseudomonadota</taxon>
        <taxon>Alphaproteobacteria</taxon>
        <taxon>Hyphomicrobiales</taxon>
        <taxon>Rhizobiaceae</taxon>
        <taxon>Rhizobium/Agrobacterium group</taxon>
        <taxon>Rhizobium</taxon>
    </lineage>
</organism>
<dbReference type="SUPFAM" id="SSF46785">
    <property type="entry name" value="Winged helix' DNA-binding domain"/>
    <property type="match status" value="1"/>
</dbReference>
<dbReference type="PANTHER" id="PTHR30537">
    <property type="entry name" value="HTH-TYPE TRANSCRIPTIONAL REGULATOR"/>
    <property type="match status" value="1"/>
</dbReference>
<proteinExistence type="inferred from homology"/>
<dbReference type="PROSITE" id="PS50931">
    <property type="entry name" value="HTH_LYSR"/>
    <property type="match status" value="1"/>
</dbReference>